<dbReference type="InterPro" id="IPR036388">
    <property type="entry name" value="WH-like_DNA-bd_sf"/>
</dbReference>
<dbReference type="InterPro" id="IPR005119">
    <property type="entry name" value="LysR_subst-bd"/>
</dbReference>
<evidence type="ECO:0000256" key="1">
    <source>
        <dbReference type="ARBA" id="ARBA00009437"/>
    </source>
</evidence>
<evidence type="ECO:0000259" key="5">
    <source>
        <dbReference type="PROSITE" id="PS50931"/>
    </source>
</evidence>
<dbReference type="Pfam" id="PF00126">
    <property type="entry name" value="HTH_1"/>
    <property type="match status" value="1"/>
</dbReference>
<dbReference type="GO" id="GO:0032993">
    <property type="term" value="C:protein-DNA complex"/>
    <property type="evidence" value="ECO:0007669"/>
    <property type="project" value="TreeGrafter"/>
</dbReference>
<dbReference type="AlphaFoldDB" id="F6ETP1"/>
<evidence type="ECO:0000256" key="4">
    <source>
        <dbReference type="ARBA" id="ARBA00023163"/>
    </source>
</evidence>
<dbReference type="InterPro" id="IPR036390">
    <property type="entry name" value="WH_DNA-bd_sf"/>
</dbReference>
<evidence type="ECO:0000256" key="2">
    <source>
        <dbReference type="ARBA" id="ARBA00023015"/>
    </source>
</evidence>
<sequence>MVRFTLKQLSYFVAAGEAKSITIASERVHISQPSISSAISQLEAEFKVQLFFRHHAQGLSLTPAGERMLIAARELLHQAGGLADLGHEIAGTIGGTLRVGAFRTLSPLILPELWQEFTSAYPNVELEILEADEAELIAKVGKAEIDVAITYEQKGVDLHFEQLALLPTYILLPANHGLAKSGMLSLRDLAAQPFVLLDLPVSRDYFQSLFERCGLTMNVVARTDQPETVRSLVGSGLGYSLLTARPASLTAANGKPLAYVHLDDDHPPMKLGLVTANNIRKPRVVLAFEEYCRKTISTFTIPGMAPF</sequence>
<dbReference type="KEGG" id="sch:Sphch_1852"/>
<keyword evidence="2" id="KW-0805">Transcription regulation</keyword>
<dbReference type="SUPFAM" id="SSF46785">
    <property type="entry name" value="Winged helix' DNA-binding domain"/>
    <property type="match status" value="1"/>
</dbReference>
<dbReference type="Gene3D" id="3.40.190.10">
    <property type="entry name" value="Periplasmic binding protein-like II"/>
    <property type="match status" value="2"/>
</dbReference>
<dbReference type="HOGENOM" id="CLU_039613_6_4_5"/>
<dbReference type="PRINTS" id="PR00039">
    <property type="entry name" value="HTHLYSR"/>
</dbReference>
<dbReference type="Gene3D" id="1.10.10.10">
    <property type="entry name" value="Winged helix-like DNA-binding domain superfamily/Winged helix DNA-binding domain"/>
    <property type="match status" value="1"/>
</dbReference>
<dbReference type="PANTHER" id="PTHR30346:SF0">
    <property type="entry name" value="HCA OPERON TRANSCRIPTIONAL ACTIVATOR HCAR"/>
    <property type="match status" value="1"/>
</dbReference>
<dbReference type="Proteomes" id="UP000007150">
    <property type="component" value="Chromosome 1"/>
</dbReference>
<evidence type="ECO:0000256" key="3">
    <source>
        <dbReference type="ARBA" id="ARBA00023125"/>
    </source>
</evidence>
<dbReference type="GO" id="GO:0003700">
    <property type="term" value="F:DNA-binding transcription factor activity"/>
    <property type="evidence" value="ECO:0007669"/>
    <property type="project" value="InterPro"/>
</dbReference>
<comment type="similarity">
    <text evidence="1">Belongs to the LysR transcriptional regulatory family.</text>
</comment>
<evidence type="ECO:0000313" key="6">
    <source>
        <dbReference type="EMBL" id="AEG49536.1"/>
    </source>
</evidence>
<reference evidence="6 7" key="1">
    <citation type="submission" date="2011-05" db="EMBL/GenBank/DDBJ databases">
        <title>Complete sequence of chromosome 1 of Sphingobium chlorophenolicum L-1.</title>
        <authorList>
            <consortium name="US DOE Joint Genome Institute"/>
            <person name="Lucas S."/>
            <person name="Han J."/>
            <person name="Lapidus A."/>
            <person name="Cheng J.-F."/>
            <person name="Goodwin L."/>
            <person name="Pitluck S."/>
            <person name="Peters L."/>
            <person name="Daligault H."/>
            <person name="Han C."/>
            <person name="Tapia R."/>
            <person name="Land M."/>
            <person name="Hauser L."/>
            <person name="Kyrpides N."/>
            <person name="Ivanova N."/>
            <person name="Pagani I."/>
            <person name="Turner P."/>
            <person name="Copley S."/>
            <person name="Woyke T."/>
        </authorList>
    </citation>
    <scope>NUCLEOTIDE SEQUENCE [LARGE SCALE GENOMIC DNA]</scope>
    <source>
        <strain evidence="6 7">L-1</strain>
    </source>
</reference>
<dbReference type="EMBL" id="CP002798">
    <property type="protein sequence ID" value="AEG49536.1"/>
    <property type="molecule type" value="Genomic_DNA"/>
</dbReference>
<keyword evidence="4" id="KW-0804">Transcription</keyword>
<dbReference type="Pfam" id="PF03466">
    <property type="entry name" value="LysR_substrate"/>
    <property type="match status" value="1"/>
</dbReference>
<evidence type="ECO:0000313" key="7">
    <source>
        <dbReference type="Proteomes" id="UP000007150"/>
    </source>
</evidence>
<accession>F6ETP1</accession>
<dbReference type="PANTHER" id="PTHR30346">
    <property type="entry name" value="TRANSCRIPTIONAL DUAL REGULATOR HCAR-RELATED"/>
    <property type="match status" value="1"/>
</dbReference>
<dbReference type="PROSITE" id="PS50931">
    <property type="entry name" value="HTH_LYSR"/>
    <property type="match status" value="1"/>
</dbReference>
<dbReference type="RefSeq" id="WP_013847786.1">
    <property type="nucleotide sequence ID" value="NC_015593.1"/>
</dbReference>
<keyword evidence="7" id="KW-1185">Reference proteome</keyword>
<feature type="domain" description="HTH lysR-type" evidence="5">
    <location>
        <begin position="4"/>
        <end position="62"/>
    </location>
</feature>
<dbReference type="GO" id="GO:0003677">
    <property type="term" value="F:DNA binding"/>
    <property type="evidence" value="ECO:0007669"/>
    <property type="project" value="UniProtKB-KW"/>
</dbReference>
<name>F6ETP1_SPHCR</name>
<dbReference type="STRING" id="690566.Sphch_1852"/>
<keyword evidence="3" id="KW-0238">DNA-binding</keyword>
<dbReference type="SUPFAM" id="SSF53850">
    <property type="entry name" value="Periplasmic binding protein-like II"/>
    <property type="match status" value="1"/>
</dbReference>
<organism evidence="6 7">
    <name type="scientific">Sphingobium chlorophenolicum L-1</name>
    <dbReference type="NCBI Taxonomy" id="690566"/>
    <lineage>
        <taxon>Bacteria</taxon>
        <taxon>Pseudomonadati</taxon>
        <taxon>Pseudomonadota</taxon>
        <taxon>Alphaproteobacteria</taxon>
        <taxon>Sphingomonadales</taxon>
        <taxon>Sphingomonadaceae</taxon>
        <taxon>Sphingobium</taxon>
    </lineage>
</organism>
<dbReference type="InterPro" id="IPR000847">
    <property type="entry name" value="LysR_HTH_N"/>
</dbReference>
<protein>
    <submittedName>
        <fullName evidence="6">Transcriptional regulator, LysR family</fullName>
    </submittedName>
</protein>
<gene>
    <name evidence="6" type="ORF">Sphch_1852</name>
</gene>
<proteinExistence type="inferred from homology"/>
<dbReference type="FunFam" id="1.10.10.10:FF:000001">
    <property type="entry name" value="LysR family transcriptional regulator"/>
    <property type="match status" value="1"/>
</dbReference>